<sequence>MRSPLFAVLSGALASLLFAGTAAAGTPAFPPVLTSNKVYKSGAMELKECQEQPIQRDDLDGARVYLEFVLDCLNDSWSRQLAKAKIPFSKPKFGVVSKAGQSVGKCGKFPAGAQALYCPPERKMTVLLDPAILSEPTELFLMEVVAHEYGHHIQELTGMIDVVDRRKGKSKARIYDEARRIELQAECFSGAFIGSVWQSLGRRDFDFKYILKVAQAGFDDGIHGKPANIAYWLKRGFDAESPNACNTFSAPKARVS</sequence>
<evidence type="ECO:0000256" key="4">
    <source>
        <dbReference type="ARBA" id="ARBA00023136"/>
    </source>
</evidence>
<keyword evidence="3" id="KW-1133">Transmembrane helix</keyword>
<name>A0A7W5V2R5_9ACTN</name>
<feature type="chain" id="PRO_5030837151" description="Metalloprotease" evidence="5">
    <location>
        <begin position="25"/>
        <end position="256"/>
    </location>
</feature>
<evidence type="ECO:0000313" key="7">
    <source>
        <dbReference type="Proteomes" id="UP000579945"/>
    </source>
</evidence>
<organism evidence="6 7">
    <name type="scientific">Nonomuraea dietziae</name>
    <dbReference type="NCBI Taxonomy" id="65515"/>
    <lineage>
        <taxon>Bacteria</taxon>
        <taxon>Bacillati</taxon>
        <taxon>Actinomycetota</taxon>
        <taxon>Actinomycetes</taxon>
        <taxon>Streptosporangiales</taxon>
        <taxon>Streptosporangiaceae</taxon>
        <taxon>Nonomuraea</taxon>
    </lineage>
</organism>
<comment type="subcellular location">
    <subcellularLocation>
        <location evidence="1">Membrane</location>
        <topology evidence="1">Single-pass membrane protein</topology>
    </subcellularLocation>
</comment>
<dbReference type="Proteomes" id="UP000579945">
    <property type="component" value="Unassembled WGS sequence"/>
</dbReference>
<comment type="caution">
    <text evidence="6">The sequence shown here is derived from an EMBL/GenBank/DDBJ whole genome shotgun (WGS) entry which is preliminary data.</text>
</comment>
<dbReference type="RefSeq" id="WP_183646320.1">
    <property type="nucleotide sequence ID" value="NZ_JACIBV010000001.1"/>
</dbReference>
<protein>
    <recommendedName>
        <fullName evidence="8">Metalloprotease</fullName>
    </recommendedName>
</protein>
<feature type="signal peptide" evidence="5">
    <location>
        <begin position="1"/>
        <end position="24"/>
    </location>
</feature>
<keyword evidence="5" id="KW-0732">Signal</keyword>
<evidence type="ECO:0000256" key="5">
    <source>
        <dbReference type="SAM" id="SignalP"/>
    </source>
</evidence>
<proteinExistence type="predicted"/>
<reference evidence="6 7" key="1">
    <citation type="submission" date="2020-08" db="EMBL/GenBank/DDBJ databases">
        <title>Sequencing the genomes of 1000 actinobacteria strains.</title>
        <authorList>
            <person name="Klenk H.-P."/>
        </authorList>
    </citation>
    <scope>NUCLEOTIDE SEQUENCE [LARGE SCALE GENOMIC DNA]</scope>
    <source>
        <strain evidence="6 7">DSM 44320</strain>
    </source>
</reference>
<dbReference type="EMBL" id="JACIBV010000001">
    <property type="protein sequence ID" value="MBB3726701.1"/>
    <property type="molecule type" value="Genomic_DNA"/>
</dbReference>
<dbReference type="AlphaFoldDB" id="A0A7W5V2R5"/>
<dbReference type="GeneID" id="95389049"/>
<keyword evidence="2" id="KW-0812">Transmembrane</keyword>
<dbReference type="PANTHER" id="PTHR30168:SF0">
    <property type="entry name" value="INNER MEMBRANE PROTEIN"/>
    <property type="match status" value="1"/>
</dbReference>
<evidence type="ECO:0008006" key="8">
    <source>
        <dbReference type="Google" id="ProtNLM"/>
    </source>
</evidence>
<gene>
    <name evidence="6" type="ORF">FHR33_002561</name>
</gene>
<keyword evidence="7" id="KW-1185">Reference proteome</keyword>
<dbReference type="GO" id="GO:0016020">
    <property type="term" value="C:membrane"/>
    <property type="evidence" value="ECO:0007669"/>
    <property type="project" value="UniProtKB-SubCell"/>
</dbReference>
<dbReference type="PANTHER" id="PTHR30168">
    <property type="entry name" value="PUTATIVE MEMBRANE PROTEIN YPFJ"/>
    <property type="match status" value="1"/>
</dbReference>
<keyword evidence="4" id="KW-0472">Membrane</keyword>
<dbReference type="Pfam" id="PF04228">
    <property type="entry name" value="Zn_peptidase"/>
    <property type="match status" value="1"/>
</dbReference>
<evidence type="ECO:0000256" key="2">
    <source>
        <dbReference type="ARBA" id="ARBA00022692"/>
    </source>
</evidence>
<evidence type="ECO:0000256" key="3">
    <source>
        <dbReference type="ARBA" id="ARBA00022989"/>
    </source>
</evidence>
<dbReference type="InterPro" id="IPR007343">
    <property type="entry name" value="Uncharacterised_pept_Zn_put"/>
</dbReference>
<evidence type="ECO:0000256" key="1">
    <source>
        <dbReference type="ARBA" id="ARBA00004167"/>
    </source>
</evidence>
<accession>A0A7W5V2R5</accession>
<evidence type="ECO:0000313" key="6">
    <source>
        <dbReference type="EMBL" id="MBB3726701.1"/>
    </source>
</evidence>